<dbReference type="Proteomes" id="UP000054166">
    <property type="component" value="Unassembled WGS sequence"/>
</dbReference>
<keyword evidence="2" id="KW-1185">Reference proteome</keyword>
<dbReference type="InParanoid" id="A0A0C3BWU3"/>
<evidence type="ECO:0000313" key="2">
    <source>
        <dbReference type="Proteomes" id="UP000054166"/>
    </source>
</evidence>
<protein>
    <submittedName>
        <fullName evidence="1">Uncharacterized protein</fullName>
    </submittedName>
</protein>
<reference evidence="2" key="2">
    <citation type="submission" date="2015-01" db="EMBL/GenBank/DDBJ databases">
        <title>Evolutionary Origins and Diversification of the Mycorrhizal Mutualists.</title>
        <authorList>
            <consortium name="DOE Joint Genome Institute"/>
            <consortium name="Mycorrhizal Genomics Consortium"/>
            <person name="Kohler A."/>
            <person name="Kuo A."/>
            <person name="Nagy L.G."/>
            <person name="Floudas D."/>
            <person name="Copeland A."/>
            <person name="Barry K.W."/>
            <person name="Cichocki N."/>
            <person name="Veneault-Fourrey C."/>
            <person name="LaButti K."/>
            <person name="Lindquist E.A."/>
            <person name="Lipzen A."/>
            <person name="Lundell T."/>
            <person name="Morin E."/>
            <person name="Murat C."/>
            <person name="Riley R."/>
            <person name="Ohm R."/>
            <person name="Sun H."/>
            <person name="Tunlid A."/>
            <person name="Henrissat B."/>
            <person name="Grigoriev I.V."/>
            <person name="Hibbett D.S."/>
            <person name="Martin F."/>
        </authorList>
    </citation>
    <scope>NUCLEOTIDE SEQUENCE [LARGE SCALE GENOMIC DNA]</scope>
    <source>
        <strain evidence="2">F 1598</strain>
    </source>
</reference>
<evidence type="ECO:0000313" key="1">
    <source>
        <dbReference type="EMBL" id="KIM81832.1"/>
    </source>
</evidence>
<dbReference type="HOGENOM" id="CLU_2484118_0_0_1"/>
<dbReference type="AlphaFoldDB" id="A0A0C3BWU3"/>
<proteinExistence type="predicted"/>
<sequence length="87" mass="9657">MLTSYRWPLDGVSCQDSRDRLITMPRGRSLCISSGGDINPSELESTTCVGRVYVQINFSLETNSVLTVLNTMKSDSLALSKFYFGLL</sequence>
<accession>A0A0C3BWU3</accession>
<gene>
    <name evidence="1" type="ORF">PILCRDRAFT_491575</name>
</gene>
<organism evidence="1 2">
    <name type="scientific">Piloderma croceum (strain F 1598)</name>
    <dbReference type="NCBI Taxonomy" id="765440"/>
    <lineage>
        <taxon>Eukaryota</taxon>
        <taxon>Fungi</taxon>
        <taxon>Dikarya</taxon>
        <taxon>Basidiomycota</taxon>
        <taxon>Agaricomycotina</taxon>
        <taxon>Agaricomycetes</taxon>
        <taxon>Agaricomycetidae</taxon>
        <taxon>Atheliales</taxon>
        <taxon>Atheliaceae</taxon>
        <taxon>Piloderma</taxon>
    </lineage>
</organism>
<name>A0A0C3BWU3_PILCF</name>
<reference evidence="1 2" key="1">
    <citation type="submission" date="2014-04" db="EMBL/GenBank/DDBJ databases">
        <authorList>
            <consortium name="DOE Joint Genome Institute"/>
            <person name="Kuo A."/>
            <person name="Tarkka M."/>
            <person name="Buscot F."/>
            <person name="Kohler A."/>
            <person name="Nagy L.G."/>
            <person name="Floudas D."/>
            <person name="Copeland A."/>
            <person name="Barry K.W."/>
            <person name="Cichocki N."/>
            <person name="Veneault-Fourrey C."/>
            <person name="LaButti K."/>
            <person name="Lindquist E.A."/>
            <person name="Lipzen A."/>
            <person name="Lundell T."/>
            <person name="Morin E."/>
            <person name="Murat C."/>
            <person name="Sun H."/>
            <person name="Tunlid A."/>
            <person name="Henrissat B."/>
            <person name="Grigoriev I.V."/>
            <person name="Hibbett D.S."/>
            <person name="Martin F."/>
            <person name="Nordberg H.P."/>
            <person name="Cantor M.N."/>
            <person name="Hua S.X."/>
        </authorList>
    </citation>
    <scope>NUCLEOTIDE SEQUENCE [LARGE SCALE GENOMIC DNA]</scope>
    <source>
        <strain evidence="1 2">F 1598</strain>
    </source>
</reference>
<dbReference type="EMBL" id="KN832997">
    <property type="protein sequence ID" value="KIM81832.1"/>
    <property type="molecule type" value="Genomic_DNA"/>
</dbReference>